<organism evidence="1 2">
    <name type="scientific">Fulvimarina pelagi HTCC2506</name>
    <dbReference type="NCBI Taxonomy" id="314231"/>
    <lineage>
        <taxon>Bacteria</taxon>
        <taxon>Pseudomonadati</taxon>
        <taxon>Pseudomonadota</taxon>
        <taxon>Alphaproteobacteria</taxon>
        <taxon>Hyphomicrobiales</taxon>
        <taxon>Aurantimonadaceae</taxon>
        <taxon>Fulvimarina</taxon>
    </lineage>
</organism>
<evidence type="ECO:0000313" key="2">
    <source>
        <dbReference type="Proteomes" id="UP000004310"/>
    </source>
</evidence>
<accession>Q0G097</accession>
<reference evidence="1 2" key="1">
    <citation type="journal article" date="2010" name="J. Bacteriol.">
        <title>Genome sequence of Fulvimarina pelagi HTCC2506T, a Mn(II)-oxidizing alphaproteobacterium possessing an aerobic anoxygenic photosynthetic gene cluster and Xanthorhodopsin.</title>
        <authorList>
            <person name="Kang I."/>
            <person name="Oh H.M."/>
            <person name="Lim S.I."/>
            <person name="Ferriera S."/>
            <person name="Giovannoni S.J."/>
            <person name="Cho J.C."/>
        </authorList>
    </citation>
    <scope>NUCLEOTIDE SEQUENCE [LARGE SCALE GENOMIC DNA]</scope>
    <source>
        <strain evidence="1 2">HTCC2506</strain>
    </source>
</reference>
<dbReference type="AlphaFoldDB" id="Q0G097"/>
<dbReference type="EMBL" id="AATP01000006">
    <property type="protein sequence ID" value="EAU40696.1"/>
    <property type="molecule type" value="Genomic_DNA"/>
</dbReference>
<dbReference type="HOGENOM" id="CLU_3420981_0_0_5"/>
<gene>
    <name evidence="1" type="ORF">FP2506_03179</name>
</gene>
<evidence type="ECO:0000313" key="1">
    <source>
        <dbReference type="EMBL" id="EAU40696.1"/>
    </source>
</evidence>
<name>Q0G097_9HYPH</name>
<sequence>MIVVSLMIMLPPEYDARRPPLSFE</sequence>
<comment type="caution">
    <text evidence="1">The sequence shown here is derived from an EMBL/GenBank/DDBJ whole genome shotgun (WGS) entry which is preliminary data.</text>
</comment>
<keyword evidence="2" id="KW-1185">Reference proteome</keyword>
<protein>
    <submittedName>
        <fullName evidence="1">Uncharacterized protein</fullName>
    </submittedName>
</protein>
<proteinExistence type="predicted"/>
<dbReference type="Proteomes" id="UP000004310">
    <property type="component" value="Unassembled WGS sequence"/>
</dbReference>